<dbReference type="Proteomes" id="UP000297403">
    <property type="component" value="Unassembled WGS sequence"/>
</dbReference>
<name>A0AAQ2C9F8_9MICO</name>
<evidence type="ECO:0000313" key="3">
    <source>
        <dbReference type="Proteomes" id="UP000297403"/>
    </source>
</evidence>
<evidence type="ECO:0000259" key="1">
    <source>
        <dbReference type="SMART" id="SM00507"/>
    </source>
</evidence>
<dbReference type="SMART" id="SM00507">
    <property type="entry name" value="HNHc"/>
    <property type="match status" value="1"/>
</dbReference>
<dbReference type="InterPro" id="IPR003870">
    <property type="entry name" value="DUF222"/>
</dbReference>
<organism evidence="2 3">
    <name type="scientific">Cryobacterium shii</name>
    <dbReference type="NCBI Taxonomy" id="1259235"/>
    <lineage>
        <taxon>Bacteria</taxon>
        <taxon>Bacillati</taxon>
        <taxon>Actinomycetota</taxon>
        <taxon>Actinomycetes</taxon>
        <taxon>Micrococcales</taxon>
        <taxon>Microbacteriaceae</taxon>
        <taxon>Cryobacterium</taxon>
    </lineage>
</organism>
<keyword evidence="2" id="KW-0255">Endonuclease</keyword>
<evidence type="ECO:0000313" key="2">
    <source>
        <dbReference type="EMBL" id="TFC52761.1"/>
    </source>
</evidence>
<dbReference type="CDD" id="cd00085">
    <property type="entry name" value="HNHc"/>
    <property type="match status" value="1"/>
</dbReference>
<dbReference type="InterPro" id="IPR003615">
    <property type="entry name" value="HNH_nuc"/>
</dbReference>
<keyword evidence="2" id="KW-0540">Nuclease</keyword>
<gene>
    <name evidence="2" type="ORF">E3O49_00865</name>
</gene>
<comment type="caution">
    <text evidence="2">The sequence shown here is derived from an EMBL/GenBank/DDBJ whole genome shotgun (WGS) entry which is preliminary data.</text>
</comment>
<reference evidence="2 3" key="1">
    <citation type="submission" date="2019-03" db="EMBL/GenBank/DDBJ databases">
        <title>Genomics of glacier-inhabiting Cryobacterium strains.</title>
        <authorList>
            <person name="Liu Q."/>
            <person name="Xin Y.-H."/>
        </authorList>
    </citation>
    <scope>NUCLEOTIDE SEQUENCE [LARGE SCALE GENOMIC DNA]</scope>
    <source>
        <strain evidence="3">TMT1-22</strain>
    </source>
</reference>
<sequence>MTPLQPSTPLWWLLRSRPSRARWVPRCGVQGVRGCDDDGLLQVTAAVEQLGRRVDALRVATAAAIADRSRPELDTGRLSVRKACITPSDLIQRVTLVSRPTAQRRIRLGAQLRTRFTLARQALPPAFPATAAGLASGEIGLDSVDAILTALVPTLRCTDLDQVQAAESELVAAATGGGGDHPVAVPADEIRIQALVWKTVIAPDGSGPDDRAMQSRGLRLGRERDGIIPLSGSLMPEIGGKLQRLFDAYLSPKSAPVAFLTEKQRQEQQERALLERDPRTPDQQRHDVLAVILDVAARVADAPTLGGAAPTVLVSVREQDLNADFGQGAGVGWIDSVEAPIKMTTIKDLVCSGGSENVVFSSDGRVLKLGVPDRCFTANQRKAIQLRDGGCIIPGCRIPASMTEIHHVVPDAAGGPTHTDNGVCLSLIKQGWFDHRMLDSTGWQIRMVRGSPEVMAPPWLESG</sequence>
<feature type="domain" description="HNH nuclease" evidence="1">
    <location>
        <begin position="379"/>
        <end position="431"/>
    </location>
</feature>
<dbReference type="EMBL" id="SOFY01000006">
    <property type="protein sequence ID" value="TFC52761.1"/>
    <property type="molecule type" value="Genomic_DNA"/>
</dbReference>
<dbReference type="AlphaFoldDB" id="A0AAQ2C9F8"/>
<dbReference type="GO" id="GO:0004519">
    <property type="term" value="F:endonuclease activity"/>
    <property type="evidence" value="ECO:0007669"/>
    <property type="project" value="UniProtKB-KW"/>
</dbReference>
<keyword evidence="2" id="KW-0378">Hydrolase</keyword>
<protein>
    <submittedName>
        <fullName evidence="2">HNH endonuclease</fullName>
    </submittedName>
</protein>
<accession>A0AAQ2C9F8</accession>
<proteinExistence type="predicted"/>
<keyword evidence="3" id="KW-1185">Reference proteome</keyword>
<feature type="non-terminal residue" evidence="2">
    <location>
        <position position="463"/>
    </location>
</feature>
<dbReference type="Pfam" id="PF02720">
    <property type="entry name" value="DUF222"/>
    <property type="match status" value="1"/>
</dbReference>